<dbReference type="AlphaFoldDB" id="A0A226DMF6"/>
<dbReference type="InterPro" id="IPR014756">
    <property type="entry name" value="Ig_E-set"/>
</dbReference>
<keyword evidence="1" id="KW-0732">Signal</keyword>
<dbReference type="EMBL" id="LNIX01000016">
    <property type="protein sequence ID" value="OXA46034.1"/>
    <property type="molecule type" value="Genomic_DNA"/>
</dbReference>
<name>A0A226DMF6_FOLCA</name>
<proteinExistence type="predicted"/>
<accession>A0A226DMF6</accession>
<dbReference type="Proteomes" id="UP000198287">
    <property type="component" value="Unassembled WGS sequence"/>
</dbReference>
<feature type="signal peptide" evidence="1">
    <location>
        <begin position="1"/>
        <end position="17"/>
    </location>
</feature>
<protein>
    <submittedName>
        <fullName evidence="2">Mite group 2 allergen Lep d 2</fullName>
    </submittedName>
</protein>
<dbReference type="OrthoDB" id="8290798at2759"/>
<organism evidence="2 3">
    <name type="scientific">Folsomia candida</name>
    <name type="common">Springtail</name>
    <dbReference type="NCBI Taxonomy" id="158441"/>
    <lineage>
        <taxon>Eukaryota</taxon>
        <taxon>Metazoa</taxon>
        <taxon>Ecdysozoa</taxon>
        <taxon>Arthropoda</taxon>
        <taxon>Hexapoda</taxon>
        <taxon>Collembola</taxon>
        <taxon>Entomobryomorpha</taxon>
        <taxon>Isotomoidea</taxon>
        <taxon>Isotomidae</taxon>
        <taxon>Proisotominae</taxon>
        <taxon>Folsomia</taxon>
    </lineage>
</organism>
<keyword evidence="3" id="KW-1185">Reference proteome</keyword>
<comment type="caution">
    <text evidence="2">The sequence shown here is derived from an EMBL/GenBank/DDBJ whole genome shotgun (WGS) entry which is preliminary data.</text>
</comment>
<gene>
    <name evidence="2" type="ORF">Fcan01_19297</name>
</gene>
<evidence type="ECO:0000313" key="2">
    <source>
        <dbReference type="EMBL" id="OXA46034.1"/>
    </source>
</evidence>
<feature type="chain" id="PRO_5013393551" evidence="1">
    <location>
        <begin position="18"/>
        <end position="140"/>
    </location>
</feature>
<dbReference type="SUPFAM" id="SSF81296">
    <property type="entry name" value="E set domains"/>
    <property type="match status" value="1"/>
</dbReference>
<evidence type="ECO:0000313" key="3">
    <source>
        <dbReference type="Proteomes" id="UP000198287"/>
    </source>
</evidence>
<dbReference type="Gene3D" id="2.60.40.770">
    <property type="match status" value="1"/>
</dbReference>
<evidence type="ECO:0000256" key="1">
    <source>
        <dbReference type="SAM" id="SignalP"/>
    </source>
</evidence>
<sequence>MKVFVVFAVYIVAAAFAGIVTHTPCGGDGQLLQVRISECSGDVAEMEPGNPYACEADVIPANASDALHLRVTALFHGLPISIIDAPIPNSAVQPDMQYVLRWTITPSDQLSGNTVPVSAEISDELSGAVVVCGTVLARVA</sequence>
<reference evidence="2 3" key="1">
    <citation type="submission" date="2015-12" db="EMBL/GenBank/DDBJ databases">
        <title>The genome of Folsomia candida.</title>
        <authorList>
            <person name="Faddeeva A."/>
            <person name="Derks M.F."/>
            <person name="Anvar Y."/>
            <person name="Smit S."/>
            <person name="Van Straalen N."/>
            <person name="Roelofs D."/>
        </authorList>
    </citation>
    <scope>NUCLEOTIDE SEQUENCE [LARGE SCALE GENOMIC DNA]</scope>
    <source>
        <strain evidence="2 3">VU population</strain>
        <tissue evidence="2">Whole body</tissue>
    </source>
</reference>